<dbReference type="EMBL" id="QLNT01000015">
    <property type="protein sequence ID" value="KAF3067890.1"/>
    <property type="molecule type" value="Genomic_DNA"/>
</dbReference>
<organism evidence="2 3">
    <name type="scientific">Trichoderma lentiforme</name>
    <dbReference type="NCBI Taxonomy" id="1567552"/>
    <lineage>
        <taxon>Eukaryota</taxon>
        <taxon>Fungi</taxon>
        <taxon>Dikarya</taxon>
        <taxon>Ascomycota</taxon>
        <taxon>Pezizomycotina</taxon>
        <taxon>Sordariomycetes</taxon>
        <taxon>Hypocreomycetidae</taxon>
        <taxon>Hypocreales</taxon>
        <taxon>Hypocreaceae</taxon>
        <taxon>Trichoderma</taxon>
    </lineage>
</organism>
<protein>
    <submittedName>
        <fullName evidence="2">Uncharacterized protein</fullName>
    </submittedName>
</protein>
<feature type="compositionally biased region" description="Polar residues" evidence="1">
    <location>
        <begin position="745"/>
        <end position="760"/>
    </location>
</feature>
<proteinExistence type="predicted"/>
<evidence type="ECO:0000313" key="2">
    <source>
        <dbReference type="EMBL" id="KAF3067890.1"/>
    </source>
</evidence>
<comment type="caution">
    <text evidence="2">The sequence shown here is derived from an EMBL/GenBank/DDBJ whole genome shotgun (WGS) entry which is preliminary data.</text>
</comment>
<keyword evidence="3" id="KW-1185">Reference proteome</keyword>
<evidence type="ECO:0000313" key="3">
    <source>
        <dbReference type="Proteomes" id="UP000801864"/>
    </source>
</evidence>
<feature type="region of interest" description="Disordered" evidence="1">
    <location>
        <begin position="700"/>
        <end position="808"/>
    </location>
</feature>
<dbReference type="AlphaFoldDB" id="A0A9P5CCR1"/>
<dbReference type="Proteomes" id="UP000801864">
    <property type="component" value="Unassembled WGS sequence"/>
</dbReference>
<reference evidence="2 3" key="1">
    <citation type="submission" date="2018-06" db="EMBL/GenBank/DDBJ databases">
        <title>Genome analysis of cellulolytic fungus Trichoderma lentiforme CFAM-422.</title>
        <authorList>
            <person name="Steindorff A.S."/>
            <person name="Formighieri E.F."/>
            <person name="Midorikawa G.E.O."/>
            <person name="Tamietti M.S."/>
            <person name="Ramos E.Z."/>
            <person name="Silva A.S."/>
            <person name="Bon E.P.S."/>
            <person name="Mendes T.D."/>
            <person name="Damaso M.C.T."/>
            <person name="Favaro L.C.L."/>
        </authorList>
    </citation>
    <scope>NUCLEOTIDE SEQUENCE [LARGE SCALE GENOMIC DNA]</scope>
    <source>
        <strain evidence="2 3">CFAM-422</strain>
    </source>
</reference>
<gene>
    <name evidence="2" type="ORF">CFAM422_008569</name>
</gene>
<name>A0A9P5CCR1_9HYPO</name>
<sequence length="1109" mass="123222">MSELLSWRGLRAKKKADGGFVVLSTINTVVCETLKCRQLCHFIKHKLLGRCRYLVYNFGKDKESKHYKAILKSLNAGEEVHFAYVGFDANMRGPVFAYKKKTKKGADDPTDDEGGESDLLLFNMKGVVFKFEPLHQVVGQGLLPHYSVTSPANCIAMKRYVDGESLQTLIPDADLRREYLNGVKDLWVRLHQGKNVAPPELVPISRGDDTAEAEDGAPRVGQRSCNASLMWRSLNAPSGYQLKLVYVNALDIPQELLTILEEFANKFPNDHLTIPLMITACFLYKDIINSKDMKLEMYRQAAKGAKPEVPLVYLAACIIYLSHMLRWTEWMELADYPHPFTFIHRALQSDMVNGAMGVGPESIDEERVLKLLENVKSNVPGISVQSRLLILPFQMPGSKMPQMHGPGAPARIQQIQYSLAGLTNIRYYGLDDYSRPPRPPNPQTRSEFYKLESKYSEVVIPAWATLNSWLEQGTIFDERVASIWDDSSLWPYWEPKSSHASTLYGPAPRPEPDYAKYSAAMEFWSQMRGNIHLSWIEGRDEARRLEVGSRSASVLRKLVTKAMREEVHDVEYVRFKLNSATDRHPLLQDDVERAIPLALGRLMGIGPPDDEDQTALMSDNLWRGNFIPRSTLKLNLGNAMQYADEIMQTFESAQMGDSSELEAMGRKGTELLAKLSDCLRDATHMEFLSKWKALFPEISKYGSGPDEQPPQLDPGVQQSHDDSHEQSLSTRGGSGSGEEAPQLNPGVQPSQGKSHEQSPSTGGGSGPNEQPPQVVNPGTESSEAISHNQSPSAGEERPPLDNGAEAASEQPVVAHVGTTLPVVKELVTAQDYDEMKRLSEESSTFDNQAARQGIEWPLLAQSQQLLTLADEAEDVSDELLDQFLNYDGCMEPMGEAAATAAQHDDPEPFPHTEGQLNEEAPASNEQMPDAEGQTSKAIEQPSNLNSLMYAVAAAAIANGPLLDHPLRNYVDWRTPAKSTPPVRGNDDAPGSNDETPSSEGVGGEVRCSITKIQLLEKQILTPDKQATGNAWPPERIIAFINDLSEDARISDWTIVRTVELEDGWYIHRNWPSAQEVASLVREIADKHPRPIPTDLANGLADWEEHGMNV</sequence>
<evidence type="ECO:0000256" key="1">
    <source>
        <dbReference type="SAM" id="MobiDB-lite"/>
    </source>
</evidence>
<feature type="compositionally biased region" description="Polar residues" evidence="1">
    <location>
        <begin position="767"/>
        <end position="792"/>
    </location>
</feature>
<feature type="region of interest" description="Disordered" evidence="1">
    <location>
        <begin position="973"/>
        <end position="1003"/>
    </location>
</feature>
<feature type="region of interest" description="Disordered" evidence="1">
    <location>
        <begin position="896"/>
        <end position="933"/>
    </location>
</feature>
<accession>A0A9P5CCR1</accession>